<feature type="transmembrane region" description="Helical" evidence="7">
    <location>
        <begin position="21"/>
        <end position="42"/>
    </location>
</feature>
<keyword evidence="11" id="KW-1185">Reference proteome</keyword>
<evidence type="ECO:0000259" key="8">
    <source>
        <dbReference type="Pfam" id="PF02687"/>
    </source>
</evidence>
<feature type="domain" description="MacB-like periplasmic core" evidence="9">
    <location>
        <begin position="21"/>
        <end position="248"/>
    </location>
</feature>
<evidence type="ECO:0000256" key="5">
    <source>
        <dbReference type="ARBA" id="ARBA00023136"/>
    </source>
</evidence>
<evidence type="ECO:0000256" key="6">
    <source>
        <dbReference type="ARBA" id="ARBA00038076"/>
    </source>
</evidence>
<evidence type="ECO:0000313" key="10">
    <source>
        <dbReference type="EMBL" id="GAA1543417.1"/>
    </source>
</evidence>
<dbReference type="PANTHER" id="PTHR30572:SF4">
    <property type="entry name" value="ABC TRANSPORTER PERMEASE YTRF"/>
    <property type="match status" value="1"/>
</dbReference>
<name>A0ABN2BQB1_9ACTN</name>
<dbReference type="InterPro" id="IPR050250">
    <property type="entry name" value="Macrolide_Exporter_MacB"/>
</dbReference>
<comment type="subcellular location">
    <subcellularLocation>
        <location evidence="1">Cell membrane</location>
        <topology evidence="1">Multi-pass membrane protein</topology>
    </subcellularLocation>
</comment>
<evidence type="ECO:0000256" key="2">
    <source>
        <dbReference type="ARBA" id="ARBA00022475"/>
    </source>
</evidence>
<dbReference type="RefSeq" id="WP_141007067.1">
    <property type="nucleotide sequence ID" value="NZ_BAAAOR010000040.1"/>
</dbReference>
<keyword evidence="3 7" id="KW-0812">Transmembrane</keyword>
<feature type="transmembrane region" description="Helical" evidence="7">
    <location>
        <begin position="365"/>
        <end position="391"/>
    </location>
</feature>
<gene>
    <name evidence="10" type="ORF">GCM10009788_52390</name>
</gene>
<comment type="similarity">
    <text evidence="6">Belongs to the ABC-4 integral membrane protein family.</text>
</comment>
<comment type="caution">
    <text evidence="10">The sequence shown here is derived from an EMBL/GenBank/DDBJ whole genome shotgun (WGS) entry which is preliminary data.</text>
</comment>
<evidence type="ECO:0000313" key="11">
    <source>
        <dbReference type="Proteomes" id="UP001500842"/>
    </source>
</evidence>
<feature type="transmembrane region" description="Helical" evidence="7">
    <location>
        <begin position="337"/>
        <end position="359"/>
    </location>
</feature>
<feature type="transmembrane region" description="Helical" evidence="7">
    <location>
        <begin position="284"/>
        <end position="309"/>
    </location>
</feature>
<evidence type="ECO:0000256" key="4">
    <source>
        <dbReference type="ARBA" id="ARBA00022989"/>
    </source>
</evidence>
<accession>A0ABN2BQB1</accession>
<protein>
    <submittedName>
        <fullName evidence="10">ABC transporter permease</fullName>
    </submittedName>
</protein>
<dbReference type="Pfam" id="PF02687">
    <property type="entry name" value="FtsX"/>
    <property type="match status" value="1"/>
</dbReference>
<dbReference type="PANTHER" id="PTHR30572">
    <property type="entry name" value="MEMBRANE COMPONENT OF TRANSPORTER-RELATED"/>
    <property type="match status" value="1"/>
</dbReference>
<keyword evidence="2" id="KW-1003">Cell membrane</keyword>
<dbReference type="EMBL" id="BAAAOR010000040">
    <property type="protein sequence ID" value="GAA1543417.1"/>
    <property type="molecule type" value="Genomic_DNA"/>
</dbReference>
<evidence type="ECO:0000259" key="9">
    <source>
        <dbReference type="Pfam" id="PF12704"/>
    </source>
</evidence>
<evidence type="ECO:0000256" key="7">
    <source>
        <dbReference type="SAM" id="Phobius"/>
    </source>
</evidence>
<dbReference type="Proteomes" id="UP001500842">
    <property type="component" value="Unassembled WGS sequence"/>
</dbReference>
<sequence length="408" mass="41048">MSWWETVRSGLAAIRAHRLRSALTVLGIVIGISSVILTVGLGQGAQREVKEQIDALGSNLLIVSPGSSTSSAGVRGGFGSASTLTIADATAIADTAVVPDAAAVAPAVTSSVSLVNGDTNWTTSLVGTTPPWLDVRGRDLSAGRFFTAAEAAEGAAVAVIGADTASELFGRQSPVGQQVTVNGTRVTVVGVLASSGASASGTSEDDLAVVPVGTASRLTGSTSSAVSTIYVEARSEATLAAAYQEVQALLATRHGVTTAEADFSIATQDSLVETANATNRTFTVLLGGVAGISLLVGGIGVMNIMLVSVTERVREIGLRKALGATPRVIRRQFLVEASLLGLTGGVVGVLIGVVGAQVLPHLIDQAVAVSLLATTAALATALALGVGFGVYPATRAARLTPIDALRSE</sequence>
<keyword evidence="5 7" id="KW-0472">Membrane</keyword>
<dbReference type="Pfam" id="PF12704">
    <property type="entry name" value="MacB_PCD"/>
    <property type="match status" value="1"/>
</dbReference>
<proteinExistence type="inferred from homology"/>
<dbReference type="InterPro" id="IPR025857">
    <property type="entry name" value="MacB_PCD"/>
</dbReference>
<organism evidence="10 11">
    <name type="scientific">Nocardioides humi</name>
    <dbReference type="NCBI Taxonomy" id="449461"/>
    <lineage>
        <taxon>Bacteria</taxon>
        <taxon>Bacillati</taxon>
        <taxon>Actinomycetota</taxon>
        <taxon>Actinomycetes</taxon>
        <taxon>Propionibacteriales</taxon>
        <taxon>Nocardioidaceae</taxon>
        <taxon>Nocardioides</taxon>
    </lineage>
</organism>
<feature type="domain" description="ABC3 transporter permease C-terminal" evidence="8">
    <location>
        <begin position="289"/>
        <end position="401"/>
    </location>
</feature>
<reference evidence="10 11" key="1">
    <citation type="journal article" date="2019" name="Int. J. Syst. Evol. Microbiol.">
        <title>The Global Catalogue of Microorganisms (GCM) 10K type strain sequencing project: providing services to taxonomists for standard genome sequencing and annotation.</title>
        <authorList>
            <consortium name="The Broad Institute Genomics Platform"/>
            <consortium name="The Broad Institute Genome Sequencing Center for Infectious Disease"/>
            <person name="Wu L."/>
            <person name="Ma J."/>
        </authorList>
    </citation>
    <scope>NUCLEOTIDE SEQUENCE [LARGE SCALE GENOMIC DNA]</scope>
    <source>
        <strain evidence="10 11">JCM 14942</strain>
    </source>
</reference>
<keyword evidence="4 7" id="KW-1133">Transmembrane helix</keyword>
<evidence type="ECO:0000256" key="3">
    <source>
        <dbReference type="ARBA" id="ARBA00022692"/>
    </source>
</evidence>
<dbReference type="InterPro" id="IPR003838">
    <property type="entry name" value="ABC3_permease_C"/>
</dbReference>
<evidence type="ECO:0000256" key="1">
    <source>
        <dbReference type="ARBA" id="ARBA00004651"/>
    </source>
</evidence>